<name>A0A1M7ESL0_9FLAO</name>
<dbReference type="STRING" id="946677.SAMN05444484_10352"/>
<proteinExistence type="predicted"/>
<sequence>MATDRTNIGYKFEKGDIPSQEDFQEVFKSFVHIDEDKADFQMVEAGTDNQHYVTPALLYTGLKNIGIITGNNYMPRKEHFDSFVGDTITLQYAPVNYSVKVFKNGQLLLEKEGQGNDGDYIINYEMAKITFSGNIDNRNIEVDYWYKNLAPNTNPGGGSGQQIDFTSFLHTTGNETKNGILTFNNTTPTSTSGIVLTNSGTDVGAKVLDVTVSGTGSGIAVQNTATGTGIKLSNSGAGTGIQVNSTTTSTGDSLKVTKDNVVKAKIDSEGIVSAEKFVSARGQRTEFVKGDGFLDPTTYAEDNKVIHTSGNESKDGALKLKHDNSVEDVLTITKNNSANCLKLVQNSTSNATTSTFYTSTDDVNRKAISVQKKEQENAFITHDGNVSGTSFTTLNEKADITDGLLTLAGSTSQTATAGHAKLYAKTDGTTDLYVMGSDGIEKKIGGEVDLSGKENTIATGTTAQYFRGDKTWQTLDKTAVGLANVDNTSDLNKPVSTATQTALDNVLHKTGYATETKNGELVIDSGVSDVSGLKLKKILSSSFSSGSAENFSAAKGSGIIKANDGFFYSVENSLNKIQRISPDGLTITDFVTTGLNNPIKIIQGNDNFLYVTCISGAPLRKIDIVTGAVSIVTTTGVSINVPQGLVQGIDGNLYIILWSDNKIVKVDMITFKVTDFCTSLLNNAREIIKASNGFFYVINQSDGNIIKVDSNTGNASVLKVNVGNMPSSITQGIDSNLYVTRVYANTVQAINISTGENVGTGVYMTNGPQDIVSVNDTLYSIGTTIQSIKILTDRKVLKTDSTGLIIKTTFLEDIQYLKATDVDLSNLVTKNNLKTINGVSILGSGDIVTASEPSQITITTTTSITTDTPDTNGKKQIDKNVIINNGTSAINITVNGGTDFNASYLKHGTGAITFVQAAERTLVQVNATATLNGAAGSTATISSIGTTDYLRISNV</sequence>
<protein>
    <submittedName>
        <fullName evidence="1">Uncharacterized protein</fullName>
    </submittedName>
</protein>
<dbReference type="PANTHER" id="PTHR40274">
    <property type="entry name" value="VIRGINIAMYCIN B LYASE"/>
    <property type="match status" value="1"/>
</dbReference>
<dbReference type="OrthoDB" id="1299826at2"/>
<dbReference type="SUPFAM" id="SSF63829">
    <property type="entry name" value="Calcium-dependent phosphotriesterase"/>
    <property type="match status" value="1"/>
</dbReference>
<dbReference type="Proteomes" id="UP000184028">
    <property type="component" value="Unassembled WGS sequence"/>
</dbReference>
<dbReference type="AlphaFoldDB" id="A0A1M7ESL0"/>
<evidence type="ECO:0000313" key="2">
    <source>
        <dbReference type="Proteomes" id="UP000184028"/>
    </source>
</evidence>
<evidence type="ECO:0000313" key="1">
    <source>
        <dbReference type="EMBL" id="SHL94566.1"/>
    </source>
</evidence>
<dbReference type="EMBL" id="FRBT01000003">
    <property type="protein sequence ID" value="SHL94566.1"/>
    <property type="molecule type" value="Genomic_DNA"/>
</dbReference>
<gene>
    <name evidence="1" type="ORF">SAMN05444484_10352</name>
</gene>
<dbReference type="Gene3D" id="2.120.10.30">
    <property type="entry name" value="TolB, C-terminal domain"/>
    <property type="match status" value="1"/>
</dbReference>
<accession>A0A1M7ESL0</accession>
<dbReference type="PANTHER" id="PTHR40274:SF3">
    <property type="entry name" value="VIRGINIAMYCIN B LYASE"/>
    <property type="match status" value="1"/>
</dbReference>
<reference evidence="2" key="1">
    <citation type="submission" date="2016-11" db="EMBL/GenBank/DDBJ databases">
        <authorList>
            <person name="Varghese N."/>
            <person name="Submissions S."/>
        </authorList>
    </citation>
    <scope>NUCLEOTIDE SEQUENCE [LARGE SCALE GENOMIC DNA]</scope>
    <source>
        <strain evidence="2">DSM 24724</strain>
    </source>
</reference>
<dbReference type="RefSeq" id="WP_068845492.1">
    <property type="nucleotide sequence ID" value="NZ_FRBT01000003.1"/>
</dbReference>
<organism evidence="1 2">
    <name type="scientific">Flavobacterium chilense</name>
    <dbReference type="NCBI Taxonomy" id="946677"/>
    <lineage>
        <taxon>Bacteria</taxon>
        <taxon>Pseudomonadati</taxon>
        <taxon>Bacteroidota</taxon>
        <taxon>Flavobacteriia</taxon>
        <taxon>Flavobacteriales</taxon>
        <taxon>Flavobacteriaceae</taxon>
        <taxon>Flavobacterium</taxon>
    </lineage>
</organism>
<keyword evidence="2" id="KW-1185">Reference proteome</keyword>
<dbReference type="InterPro" id="IPR051344">
    <property type="entry name" value="Vgb"/>
</dbReference>
<dbReference type="InterPro" id="IPR011042">
    <property type="entry name" value="6-blade_b-propeller_TolB-like"/>
</dbReference>